<keyword evidence="1" id="KW-0812">Transmembrane</keyword>
<gene>
    <name evidence="2" type="ORF">Tcan_10704</name>
</gene>
<evidence type="ECO:0000313" key="2">
    <source>
        <dbReference type="EMBL" id="KHN83106.1"/>
    </source>
</evidence>
<feature type="transmembrane region" description="Helical" evidence="1">
    <location>
        <begin position="183"/>
        <end position="203"/>
    </location>
</feature>
<dbReference type="OrthoDB" id="5789179at2759"/>
<feature type="transmembrane region" description="Helical" evidence="1">
    <location>
        <begin position="44"/>
        <end position="69"/>
    </location>
</feature>
<keyword evidence="3" id="KW-1185">Reference proteome</keyword>
<feature type="transmembrane region" description="Helical" evidence="1">
    <location>
        <begin position="134"/>
        <end position="153"/>
    </location>
</feature>
<protein>
    <recommendedName>
        <fullName evidence="4">G_PROTEIN_RECEP_F1_2 domain-containing protein</fullName>
    </recommendedName>
</protein>
<feature type="transmembrane region" description="Helical" evidence="1">
    <location>
        <begin position="215"/>
        <end position="238"/>
    </location>
</feature>
<dbReference type="EMBL" id="JPKZ01001219">
    <property type="protein sequence ID" value="KHN83106.1"/>
    <property type="molecule type" value="Genomic_DNA"/>
</dbReference>
<feature type="transmembrane region" description="Helical" evidence="1">
    <location>
        <begin position="89"/>
        <end position="113"/>
    </location>
</feature>
<evidence type="ECO:0000313" key="3">
    <source>
        <dbReference type="Proteomes" id="UP000031036"/>
    </source>
</evidence>
<dbReference type="Proteomes" id="UP000031036">
    <property type="component" value="Unassembled WGS sequence"/>
</dbReference>
<dbReference type="InterPro" id="IPR019428">
    <property type="entry name" value="7TM_GPCR_serpentine_rcpt_Str"/>
</dbReference>
<feature type="transmembrane region" description="Helical" evidence="1">
    <location>
        <begin position="250"/>
        <end position="271"/>
    </location>
</feature>
<organism evidence="2 3">
    <name type="scientific">Toxocara canis</name>
    <name type="common">Canine roundworm</name>
    <dbReference type="NCBI Taxonomy" id="6265"/>
    <lineage>
        <taxon>Eukaryota</taxon>
        <taxon>Metazoa</taxon>
        <taxon>Ecdysozoa</taxon>
        <taxon>Nematoda</taxon>
        <taxon>Chromadorea</taxon>
        <taxon>Rhabditida</taxon>
        <taxon>Spirurina</taxon>
        <taxon>Ascaridomorpha</taxon>
        <taxon>Ascaridoidea</taxon>
        <taxon>Toxocaridae</taxon>
        <taxon>Toxocara</taxon>
    </lineage>
</organism>
<keyword evidence="1" id="KW-1133">Transmembrane helix</keyword>
<evidence type="ECO:0008006" key="4">
    <source>
        <dbReference type="Google" id="ProtNLM"/>
    </source>
</evidence>
<keyword evidence="1" id="KW-0472">Membrane</keyword>
<dbReference type="Pfam" id="PF10326">
    <property type="entry name" value="7TM_GPCR_Str"/>
    <property type="match status" value="1"/>
</dbReference>
<proteinExistence type="predicted"/>
<comment type="caution">
    <text evidence="2">The sequence shown here is derived from an EMBL/GenBank/DDBJ whole genome shotgun (WGS) entry which is preliminary data.</text>
</comment>
<reference evidence="2 3" key="1">
    <citation type="submission" date="2014-11" db="EMBL/GenBank/DDBJ databases">
        <title>Genetic blueprint of the zoonotic pathogen Toxocara canis.</title>
        <authorList>
            <person name="Zhu X.-Q."/>
            <person name="Korhonen P.K."/>
            <person name="Cai H."/>
            <person name="Young N.D."/>
            <person name="Nejsum P."/>
            <person name="von Samson-Himmelstjerna G."/>
            <person name="Boag P.R."/>
            <person name="Tan P."/>
            <person name="Li Q."/>
            <person name="Min J."/>
            <person name="Yang Y."/>
            <person name="Wang X."/>
            <person name="Fang X."/>
            <person name="Hall R.S."/>
            <person name="Hofmann A."/>
            <person name="Sternberg P.W."/>
            <person name="Jex A.R."/>
            <person name="Gasser R.B."/>
        </authorList>
    </citation>
    <scope>NUCLEOTIDE SEQUENCE [LARGE SCALE GENOMIC DNA]</scope>
    <source>
        <strain evidence="2">PN_DK_2014</strain>
    </source>
</reference>
<evidence type="ECO:0000256" key="1">
    <source>
        <dbReference type="SAM" id="Phobius"/>
    </source>
</evidence>
<name>A0A0B2VHX3_TOXCA</name>
<dbReference type="AlphaFoldDB" id="A0A0B2VHX3"/>
<feature type="transmembrane region" description="Helical" evidence="1">
    <location>
        <begin position="6"/>
        <end position="32"/>
    </location>
</feature>
<dbReference type="STRING" id="6265.A0A0B2VHX3"/>
<dbReference type="SUPFAM" id="SSF81321">
    <property type="entry name" value="Family A G protein-coupled receptor-like"/>
    <property type="match status" value="1"/>
</dbReference>
<accession>A0A0B2VHX3</accession>
<sequence length="302" mass="33599">MRSALSWAILLNNIMTTFVGLSANSLVIYLCYKVRQATLKETKIFIASHAVADFILTLVYTALQIGIVVGKNTIYFVIMEPLSSFPVEISRVLFAIFCFIFVMNVLTLSMGFAHRCAIICGKRSLKWIFTRRCFPFLAISLIAIDIIFCTMLVSNLNFSFVQLPAHGRSDFGEPIRVAIKDNAVLPIIFSTLPMIFVIGLIVSPFDVHIGSYGSLIVAAVLPIIFSTLPMIFVIGLIVSPFDVHIGSYGSLIVAVLYWEPCVYPLLSLYFVRPLRDSIWGQKCLFKSTPVATSNFALGTIRK</sequence>